<proteinExistence type="predicted"/>
<dbReference type="EMBL" id="JAATIP010000366">
    <property type="protein sequence ID" value="KAF4350464.1"/>
    <property type="molecule type" value="Genomic_DNA"/>
</dbReference>
<dbReference type="EMBL" id="JAATIQ010000009">
    <property type="protein sequence ID" value="KAF4402193.1"/>
    <property type="molecule type" value="Genomic_DNA"/>
</dbReference>
<name>A0A7J6DWF5_CANSA</name>
<evidence type="ECO:0000313" key="2">
    <source>
        <dbReference type="EMBL" id="KAF4350464.1"/>
    </source>
</evidence>
<sequence>MQPRKSPPSKWSVSSPHQSALLSHGPSPPATRQQPCCSLASCSEPHLGTLLLGSFVKFLDLMEAAAESEPKFKFRRVVVYSVKRVFSLFPIPFKNSFCQSGSSSSLVSFGSALRRSSGVCLSSTASSFCSPPDCENSFCQSCSSSSLVSVGSALRRLSIVSEEACLSSKASKVPKKLLYSSELSPLCTMFSCNSSENPKSAGDVSSCNTAVIFASSSDFTFCGISKSSKGFFFSSRLSNSFGKVATSSLIKSDASISSSGFTLCSFPERCSRLQCASVKFPCLLPKFEFVLEAHQFRFLVSLQEQPVMKLQFLSVTWHDFKAAAAIRFLASSSSMTIPSPNSS</sequence>
<evidence type="ECO:0000313" key="3">
    <source>
        <dbReference type="EMBL" id="KAF4402193.1"/>
    </source>
</evidence>
<feature type="region of interest" description="Disordered" evidence="1">
    <location>
        <begin position="1"/>
        <end position="29"/>
    </location>
</feature>
<dbReference type="Proteomes" id="UP000525078">
    <property type="component" value="Unassembled WGS sequence"/>
</dbReference>
<comment type="caution">
    <text evidence="2">The sequence shown here is derived from an EMBL/GenBank/DDBJ whole genome shotgun (WGS) entry which is preliminary data.</text>
</comment>
<accession>A0A7J6DWF5</accession>
<evidence type="ECO:0000256" key="1">
    <source>
        <dbReference type="SAM" id="MobiDB-lite"/>
    </source>
</evidence>
<dbReference type="AlphaFoldDB" id="A0A7J6DWF5"/>
<protein>
    <submittedName>
        <fullName evidence="2">Uncharacterized protein</fullName>
    </submittedName>
</protein>
<evidence type="ECO:0000313" key="5">
    <source>
        <dbReference type="Proteomes" id="UP000583929"/>
    </source>
</evidence>
<dbReference type="Proteomes" id="UP000583929">
    <property type="component" value="Unassembled WGS sequence"/>
</dbReference>
<organism evidence="2 4">
    <name type="scientific">Cannabis sativa</name>
    <name type="common">Hemp</name>
    <name type="synonym">Marijuana</name>
    <dbReference type="NCBI Taxonomy" id="3483"/>
    <lineage>
        <taxon>Eukaryota</taxon>
        <taxon>Viridiplantae</taxon>
        <taxon>Streptophyta</taxon>
        <taxon>Embryophyta</taxon>
        <taxon>Tracheophyta</taxon>
        <taxon>Spermatophyta</taxon>
        <taxon>Magnoliopsida</taxon>
        <taxon>eudicotyledons</taxon>
        <taxon>Gunneridae</taxon>
        <taxon>Pentapetalae</taxon>
        <taxon>rosids</taxon>
        <taxon>fabids</taxon>
        <taxon>Rosales</taxon>
        <taxon>Cannabaceae</taxon>
        <taxon>Cannabis</taxon>
    </lineage>
</organism>
<gene>
    <name evidence="2" type="ORF">F8388_005074</name>
    <name evidence="3" type="ORF">G4B88_017705</name>
</gene>
<feature type="compositionally biased region" description="Low complexity" evidence="1">
    <location>
        <begin position="1"/>
        <end position="16"/>
    </location>
</feature>
<reference evidence="4 5" key="1">
    <citation type="journal article" date="2020" name="bioRxiv">
        <title>Sequence and annotation of 42 cannabis genomes reveals extensive copy number variation in cannabinoid synthesis and pathogen resistance genes.</title>
        <authorList>
            <person name="Mckernan K.J."/>
            <person name="Helbert Y."/>
            <person name="Kane L.T."/>
            <person name="Ebling H."/>
            <person name="Zhang L."/>
            <person name="Liu B."/>
            <person name="Eaton Z."/>
            <person name="Mclaughlin S."/>
            <person name="Kingan S."/>
            <person name="Baybayan P."/>
            <person name="Concepcion G."/>
            <person name="Jordan M."/>
            <person name="Riva A."/>
            <person name="Barbazuk W."/>
            <person name="Harkins T."/>
        </authorList>
    </citation>
    <scope>NUCLEOTIDE SEQUENCE [LARGE SCALE GENOMIC DNA]</scope>
    <source>
        <strain evidence="4 5">cv. Jamaican Lion 4</strain>
        <strain evidence="3">Father</strain>
        <strain evidence="2">Mother</strain>
        <tissue evidence="2">Leaf</tissue>
    </source>
</reference>
<evidence type="ECO:0000313" key="4">
    <source>
        <dbReference type="Proteomes" id="UP000525078"/>
    </source>
</evidence>
<keyword evidence="5" id="KW-1185">Reference proteome</keyword>
<feature type="non-terminal residue" evidence="2">
    <location>
        <position position="343"/>
    </location>
</feature>